<keyword evidence="1" id="KW-0472">Membrane</keyword>
<keyword evidence="1" id="KW-0812">Transmembrane</keyword>
<dbReference type="RefSeq" id="WP_003390296.1">
    <property type="nucleotide sequence ID" value="NZ_APBN01000010.1"/>
</dbReference>
<protein>
    <submittedName>
        <fullName evidence="2">Uncharacterized protein</fullName>
    </submittedName>
</protein>
<name>M8DCN2_9BACL</name>
<feature type="transmembrane region" description="Helical" evidence="1">
    <location>
        <begin position="12"/>
        <end position="45"/>
    </location>
</feature>
<keyword evidence="1" id="KW-1133">Transmembrane helix</keyword>
<sequence length="80" mass="8981">MIATRFITHNVFGFLAILLISHLPLSPFLGVLLVSIIWMVSAAFFTMDYKETKQIKGIVLAALTLYVIMDLLVLITLLEN</sequence>
<feature type="transmembrane region" description="Helical" evidence="1">
    <location>
        <begin position="57"/>
        <end position="78"/>
    </location>
</feature>
<evidence type="ECO:0000256" key="1">
    <source>
        <dbReference type="SAM" id="Phobius"/>
    </source>
</evidence>
<keyword evidence="3" id="KW-1185">Reference proteome</keyword>
<dbReference type="EMBL" id="APBN01000010">
    <property type="protein sequence ID" value="EMT51112.1"/>
    <property type="molecule type" value="Genomic_DNA"/>
</dbReference>
<evidence type="ECO:0000313" key="3">
    <source>
        <dbReference type="Proteomes" id="UP000012081"/>
    </source>
</evidence>
<organism evidence="2 3">
    <name type="scientific">Brevibacillus borstelensis AK1</name>
    <dbReference type="NCBI Taxonomy" id="1300222"/>
    <lineage>
        <taxon>Bacteria</taxon>
        <taxon>Bacillati</taxon>
        <taxon>Bacillota</taxon>
        <taxon>Bacilli</taxon>
        <taxon>Bacillales</taxon>
        <taxon>Paenibacillaceae</taxon>
        <taxon>Brevibacillus</taxon>
    </lineage>
</organism>
<accession>M8DCN2</accession>
<gene>
    <name evidence="2" type="ORF">I532_19387</name>
</gene>
<comment type="caution">
    <text evidence="2">The sequence shown here is derived from an EMBL/GenBank/DDBJ whole genome shotgun (WGS) entry which is preliminary data.</text>
</comment>
<dbReference type="AlphaFoldDB" id="M8DCN2"/>
<dbReference type="Proteomes" id="UP000012081">
    <property type="component" value="Unassembled WGS sequence"/>
</dbReference>
<evidence type="ECO:0000313" key="2">
    <source>
        <dbReference type="EMBL" id="EMT51112.1"/>
    </source>
</evidence>
<proteinExistence type="predicted"/>
<reference evidence="2 3" key="1">
    <citation type="submission" date="2013-03" db="EMBL/GenBank/DDBJ databases">
        <title>Assembly of a new bacterial strain Brevibacillus borstelensis AK1.</title>
        <authorList>
            <person name="Rajan I."/>
            <person name="PoliReddy D."/>
            <person name="Sugumar T."/>
            <person name="Rathinam K."/>
            <person name="Alqarawi S."/>
            <person name="Khalil A.B."/>
            <person name="Sivakumar N."/>
        </authorList>
    </citation>
    <scope>NUCLEOTIDE SEQUENCE [LARGE SCALE GENOMIC DNA]</scope>
    <source>
        <strain evidence="2 3">AK1</strain>
    </source>
</reference>